<evidence type="ECO:0000313" key="1">
    <source>
        <dbReference type="EMBL" id="CAI2366301.1"/>
    </source>
</evidence>
<name>A0AAD1UE31_EUPCR</name>
<accession>A0AAD1UE31</accession>
<dbReference type="AlphaFoldDB" id="A0AAD1UE31"/>
<reference evidence="1" key="1">
    <citation type="submission" date="2023-07" db="EMBL/GenBank/DDBJ databases">
        <authorList>
            <consortium name="AG Swart"/>
            <person name="Singh M."/>
            <person name="Singh A."/>
            <person name="Seah K."/>
            <person name="Emmerich C."/>
        </authorList>
    </citation>
    <scope>NUCLEOTIDE SEQUENCE</scope>
    <source>
        <strain evidence="1">DP1</strain>
    </source>
</reference>
<sequence length="170" mass="19359">MIGDISSNEEVKHPQEIIPEFTGTVRDSINIFKKLSKKKENQGTPDFKRNKRETISSEAAGNLDWVKTSRVGQFRTFLLLKIVGERLKCPNQRNKIRNIFPSQPNVKKTSFISSNRALKRERSQPNAFSRISFFRRSQEYASIGVKEGVTHSTPLDVATLTNFSEAMIKA</sequence>
<keyword evidence="2" id="KW-1185">Reference proteome</keyword>
<proteinExistence type="predicted"/>
<comment type="caution">
    <text evidence="1">The sequence shown here is derived from an EMBL/GenBank/DDBJ whole genome shotgun (WGS) entry which is preliminary data.</text>
</comment>
<organism evidence="1 2">
    <name type="scientific">Euplotes crassus</name>
    <dbReference type="NCBI Taxonomy" id="5936"/>
    <lineage>
        <taxon>Eukaryota</taxon>
        <taxon>Sar</taxon>
        <taxon>Alveolata</taxon>
        <taxon>Ciliophora</taxon>
        <taxon>Intramacronucleata</taxon>
        <taxon>Spirotrichea</taxon>
        <taxon>Hypotrichia</taxon>
        <taxon>Euplotida</taxon>
        <taxon>Euplotidae</taxon>
        <taxon>Moneuplotes</taxon>
    </lineage>
</organism>
<dbReference type="EMBL" id="CAMPGE010007383">
    <property type="protein sequence ID" value="CAI2366301.1"/>
    <property type="molecule type" value="Genomic_DNA"/>
</dbReference>
<protein>
    <submittedName>
        <fullName evidence="1">Uncharacterized protein</fullName>
    </submittedName>
</protein>
<dbReference type="Proteomes" id="UP001295684">
    <property type="component" value="Unassembled WGS sequence"/>
</dbReference>
<evidence type="ECO:0000313" key="2">
    <source>
        <dbReference type="Proteomes" id="UP001295684"/>
    </source>
</evidence>
<gene>
    <name evidence="1" type="ORF">ECRASSUSDP1_LOCUS7574</name>
</gene>